<dbReference type="AlphaFoldDB" id="A0A0R3QCQ8"/>
<reference evidence="4" key="1">
    <citation type="submission" date="2017-02" db="UniProtKB">
        <authorList>
            <consortium name="WormBaseParasite"/>
        </authorList>
    </citation>
    <scope>IDENTIFICATION</scope>
</reference>
<name>A0A0R3QCQ8_9BILA</name>
<gene>
    <name evidence="2" type="ORF">BTMF_LOCUS3441</name>
</gene>
<proteinExistence type="predicted"/>
<dbReference type="EMBL" id="UZAG01003100">
    <property type="protein sequence ID" value="VDO14791.1"/>
    <property type="molecule type" value="Genomic_DNA"/>
</dbReference>
<evidence type="ECO:0000313" key="4">
    <source>
        <dbReference type="WBParaSite" id="BTMF_0000413801-mRNA-1"/>
    </source>
</evidence>
<keyword evidence="3" id="KW-1185">Reference proteome</keyword>
<protein>
    <submittedName>
        <fullName evidence="4">ULP_PROTEASE domain-containing protein</fullName>
    </submittedName>
</protein>
<sequence>MKLMCNRYSLVDHLAQRSHWAVLLYLDSLLVSETTIQHFPFATDDFMNDLVAAKMKSKNKETAEKSKGNENSAGLAGKTETETTEITSRGTVENISFSSEV</sequence>
<dbReference type="Proteomes" id="UP000280834">
    <property type="component" value="Unassembled WGS sequence"/>
</dbReference>
<accession>A0A0R3QCQ8</accession>
<evidence type="ECO:0000313" key="3">
    <source>
        <dbReference type="Proteomes" id="UP000280834"/>
    </source>
</evidence>
<organism evidence="4">
    <name type="scientific">Brugia timori</name>
    <dbReference type="NCBI Taxonomy" id="42155"/>
    <lineage>
        <taxon>Eukaryota</taxon>
        <taxon>Metazoa</taxon>
        <taxon>Ecdysozoa</taxon>
        <taxon>Nematoda</taxon>
        <taxon>Chromadorea</taxon>
        <taxon>Rhabditida</taxon>
        <taxon>Spirurina</taxon>
        <taxon>Spiruromorpha</taxon>
        <taxon>Filarioidea</taxon>
        <taxon>Onchocercidae</taxon>
        <taxon>Brugia</taxon>
    </lineage>
</organism>
<feature type="region of interest" description="Disordered" evidence="1">
    <location>
        <begin position="57"/>
        <end position="101"/>
    </location>
</feature>
<evidence type="ECO:0000313" key="2">
    <source>
        <dbReference type="EMBL" id="VDO14791.1"/>
    </source>
</evidence>
<feature type="compositionally biased region" description="Basic and acidic residues" evidence="1">
    <location>
        <begin position="58"/>
        <end position="68"/>
    </location>
</feature>
<dbReference type="WBParaSite" id="BTMF_0000413801-mRNA-1">
    <property type="protein sequence ID" value="BTMF_0000413801-mRNA-1"/>
    <property type="gene ID" value="BTMF_0000413801"/>
</dbReference>
<evidence type="ECO:0000256" key="1">
    <source>
        <dbReference type="SAM" id="MobiDB-lite"/>
    </source>
</evidence>
<dbReference type="STRING" id="42155.A0A0R3QCQ8"/>
<feature type="compositionally biased region" description="Polar residues" evidence="1">
    <location>
        <begin position="84"/>
        <end position="101"/>
    </location>
</feature>
<reference evidence="2 3" key="2">
    <citation type="submission" date="2018-11" db="EMBL/GenBank/DDBJ databases">
        <authorList>
            <consortium name="Pathogen Informatics"/>
        </authorList>
    </citation>
    <scope>NUCLEOTIDE SEQUENCE [LARGE SCALE GENOMIC DNA]</scope>
</reference>